<organism evidence="2 3">
    <name type="scientific">Noviherbaspirillum pedocola</name>
    <dbReference type="NCBI Taxonomy" id="2801341"/>
    <lineage>
        <taxon>Bacteria</taxon>
        <taxon>Pseudomonadati</taxon>
        <taxon>Pseudomonadota</taxon>
        <taxon>Betaproteobacteria</taxon>
        <taxon>Burkholderiales</taxon>
        <taxon>Oxalobacteraceae</taxon>
        <taxon>Noviherbaspirillum</taxon>
    </lineage>
</organism>
<reference evidence="2" key="1">
    <citation type="submission" date="2021-01" db="EMBL/GenBank/DDBJ databases">
        <title>Genome sequence of strain Noviherbaspirillum sp. DKR-6.</title>
        <authorList>
            <person name="Chaudhary D.K."/>
        </authorList>
    </citation>
    <scope>NUCLEOTIDE SEQUENCE</scope>
    <source>
        <strain evidence="2">DKR-6</strain>
    </source>
</reference>
<feature type="domain" description="DUF5615" evidence="1">
    <location>
        <begin position="2"/>
        <end position="58"/>
    </location>
</feature>
<dbReference type="InterPro" id="IPR041049">
    <property type="entry name" value="DUF5615"/>
</dbReference>
<comment type="caution">
    <text evidence="2">The sequence shown here is derived from an EMBL/GenBank/DDBJ whole genome shotgun (WGS) entry which is preliminary data.</text>
</comment>
<dbReference type="Proteomes" id="UP000622890">
    <property type="component" value="Unassembled WGS sequence"/>
</dbReference>
<accession>A0A934SST6</accession>
<dbReference type="AlphaFoldDB" id="A0A934SST6"/>
<sequence length="60" mass="6522">MTKDDDFQGLLNVLGHPPKVVRLRMGNCSNHAIISALIRQFSAIASTLAEPAVGLVELYE</sequence>
<evidence type="ECO:0000313" key="2">
    <source>
        <dbReference type="EMBL" id="MBK4734869.1"/>
    </source>
</evidence>
<evidence type="ECO:0000259" key="1">
    <source>
        <dbReference type="Pfam" id="PF18480"/>
    </source>
</evidence>
<keyword evidence="3" id="KW-1185">Reference proteome</keyword>
<gene>
    <name evidence="2" type="ORF">JJB74_09655</name>
</gene>
<protein>
    <recommendedName>
        <fullName evidence="1">DUF5615 domain-containing protein</fullName>
    </recommendedName>
</protein>
<name>A0A934SST6_9BURK</name>
<evidence type="ECO:0000313" key="3">
    <source>
        <dbReference type="Proteomes" id="UP000622890"/>
    </source>
</evidence>
<dbReference type="EMBL" id="JAEPBG010000003">
    <property type="protein sequence ID" value="MBK4734869.1"/>
    <property type="molecule type" value="Genomic_DNA"/>
</dbReference>
<dbReference type="Pfam" id="PF18480">
    <property type="entry name" value="DUF5615"/>
    <property type="match status" value="1"/>
</dbReference>
<proteinExistence type="predicted"/>